<keyword evidence="2" id="KW-1185">Reference proteome</keyword>
<evidence type="ECO:0000313" key="2">
    <source>
        <dbReference type="Proteomes" id="UP000685013"/>
    </source>
</evidence>
<protein>
    <submittedName>
        <fullName evidence="1">Uncharacterized protein</fullName>
    </submittedName>
</protein>
<dbReference type="AlphaFoldDB" id="A0AAV6NDA9"/>
<name>A0AAV6NDA9_9ROSI</name>
<comment type="caution">
    <text evidence="1">The sequence shown here is derived from an EMBL/GenBank/DDBJ whole genome shotgun (WGS) entry which is preliminary data.</text>
</comment>
<dbReference type="Proteomes" id="UP000685013">
    <property type="component" value="Chromosome 6"/>
</dbReference>
<organism evidence="1 2">
    <name type="scientific">Cucurbita argyrosperma subsp. sororia</name>
    <dbReference type="NCBI Taxonomy" id="37648"/>
    <lineage>
        <taxon>Eukaryota</taxon>
        <taxon>Viridiplantae</taxon>
        <taxon>Streptophyta</taxon>
        <taxon>Embryophyta</taxon>
        <taxon>Tracheophyta</taxon>
        <taxon>Spermatophyta</taxon>
        <taxon>Magnoliopsida</taxon>
        <taxon>eudicotyledons</taxon>
        <taxon>Gunneridae</taxon>
        <taxon>Pentapetalae</taxon>
        <taxon>rosids</taxon>
        <taxon>fabids</taxon>
        <taxon>Cucurbitales</taxon>
        <taxon>Cucurbitaceae</taxon>
        <taxon>Cucurbiteae</taxon>
        <taxon>Cucurbita</taxon>
    </lineage>
</organism>
<reference evidence="1 2" key="1">
    <citation type="journal article" date="2021" name="Hortic Res">
        <title>The domestication of Cucurbita argyrosperma as revealed by the genome of its wild relative.</title>
        <authorList>
            <person name="Barrera-Redondo J."/>
            <person name="Sanchez-de la Vega G."/>
            <person name="Aguirre-Liguori J.A."/>
            <person name="Castellanos-Morales G."/>
            <person name="Gutierrez-Guerrero Y.T."/>
            <person name="Aguirre-Dugua X."/>
            <person name="Aguirre-Planter E."/>
            <person name="Tenaillon M.I."/>
            <person name="Lira-Saade R."/>
            <person name="Eguiarte L.E."/>
        </authorList>
    </citation>
    <scope>NUCLEOTIDE SEQUENCE [LARGE SCALE GENOMIC DNA]</scope>
    <source>
        <strain evidence="1">JBR-2021</strain>
    </source>
</reference>
<evidence type="ECO:0000313" key="1">
    <source>
        <dbReference type="EMBL" id="KAG6596541.1"/>
    </source>
</evidence>
<accession>A0AAV6NDA9</accession>
<dbReference type="EMBL" id="JAGKQH010000006">
    <property type="protein sequence ID" value="KAG6596541.1"/>
    <property type="molecule type" value="Genomic_DNA"/>
</dbReference>
<sequence>MVLSGSRFGRRRWIGQRTWSNRFPFRISSPTNLSFHNPMPRFDRNSASHFLPFQAQALSADATREVQMDE</sequence>
<gene>
    <name evidence="1" type="ORF">SDJN03_09721</name>
</gene>
<proteinExistence type="predicted"/>
<feature type="non-terminal residue" evidence="1">
    <location>
        <position position="1"/>
    </location>
</feature>